<evidence type="ECO:0000313" key="3">
    <source>
        <dbReference type="EMBL" id="KAJ3611230.1"/>
    </source>
</evidence>
<evidence type="ECO:0000256" key="2">
    <source>
        <dbReference type="ARBA" id="ARBA00022737"/>
    </source>
</evidence>
<dbReference type="Pfam" id="PF12799">
    <property type="entry name" value="LRR_4"/>
    <property type="match status" value="1"/>
</dbReference>
<comment type="caution">
    <text evidence="3">The sequence shown here is derived from an EMBL/GenBank/DDBJ whole genome shotgun (WGS) entry which is preliminary data.</text>
</comment>
<dbReference type="OrthoDB" id="8852819at2759"/>
<dbReference type="InterPro" id="IPR025875">
    <property type="entry name" value="Leu-rich_rpt_4"/>
</dbReference>
<dbReference type="InterPro" id="IPR032675">
    <property type="entry name" value="LRR_dom_sf"/>
</dbReference>
<evidence type="ECO:0000256" key="1">
    <source>
        <dbReference type="ARBA" id="ARBA00022614"/>
    </source>
</evidence>
<protein>
    <submittedName>
        <fullName evidence="3">Uncharacterized protein</fullName>
    </submittedName>
</protein>
<reference evidence="3" key="1">
    <citation type="submission" date="2022-07" db="EMBL/GenBank/DDBJ databases">
        <title>Chromosome-level genome of Muraenolepis orangiensis.</title>
        <authorList>
            <person name="Kim J."/>
        </authorList>
    </citation>
    <scope>NUCLEOTIDE SEQUENCE</scope>
    <source>
        <strain evidence="3">KU_S4_2022</strain>
        <tissue evidence="3">Muscle</tissue>
    </source>
</reference>
<dbReference type="Gene3D" id="3.80.10.10">
    <property type="entry name" value="Ribonuclease Inhibitor"/>
    <property type="match status" value="1"/>
</dbReference>
<dbReference type="Proteomes" id="UP001148018">
    <property type="component" value="Unassembled WGS sequence"/>
</dbReference>
<keyword evidence="2" id="KW-0677">Repeat</keyword>
<name>A0A9Q0IUU8_9TELE</name>
<dbReference type="PROSITE" id="PS51450">
    <property type="entry name" value="LRR"/>
    <property type="match status" value="1"/>
</dbReference>
<sequence>MSKSLKKIVEESRDKSLPEVDLSDRGISNMLDVPSLSVPANISDLKNLEVLNMFNNQIEELPTQISSLQKLKHLNLG</sequence>
<proteinExistence type="predicted"/>
<accession>A0A9Q0IUU8</accession>
<keyword evidence="4" id="KW-1185">Reference proteome</keyword>
<dbReference type="SUPFAM" id="SSF52058">
    <property type="entry name" value="L domain-like"/>
    <property type="match status" value="1"/>
</dbReference>
<evidence type="ECO:0000313" key="4">
    <source>
        <dbReference type="Proteomes" id="UP001148018"/>
    </source>
</evidence>
<dbReference type="AlphaFoldDB" id="A0A9Q0IUU8"/>
<keyword evidence="1" id="KW-0433">Leucine-rich repeat</keyword>
<dbReference type="EMBL" id="JANIIK010000037">
    <property type="protein sequence ID" value="KAJ3611230.1"/>
    <property type="molecule type" value="Genomic_DNA"/>
</dbReference>
<dbReference type="InterPro" id="IPR001611">
    <property type="entry name" value="Leu-rich_rpt"/>
</dbReference>
<organism evidence="3 4">
    <name type="scientific">Muraenolepis orangiensis</name>
    <name type="common">Patagonian moray cod</name>
    <dbReference type="NCBI Taxonomy" id="630683"/>
    <lineage>
        <taxon>Eukaryota</taxon>
        <taxon>Metazoa</taxon>
        <taxon>Chordata</taxon>
        <taxon>Craniata</taxon>
        <taxon>Vertebrata</taxon>
        <taxon>Euteleostomi</taxon>
        <taxon>Actinopterygii</taxon>
        <taxon>Neopterygii</taxon>
        <taxon>Teleostei</taxon>
        <taxon>Neoteleostei</taxon>
        <taxon>Acanthomorphata</taxon>
        <taxon>Zeiogadaria</taxon>
        <taxon>Gadariae</taxon>
        <taxon>Gadiformes</taxon>
        <taxon>Muraenolepidoidei</taxon>
        <taxon>Muraenolepididae</taxon>
        <taxon>Muraenolepis</taxon>
    </lineage>
</organism>
<gene>
    <name evidence="3" type="ORF">NHX12_021246</name>
</gene>